<dbReference type="Proteomes" id="UP001230207">
    <property type="component" value="Unassembled WGS sequence"/>
</dbReference>
<organism evidence="2 3">
    <name type="scientific">Pararhizobium capsulatum DSM 1112</name>
    <dbReference type="NCBI Taxonomy" id="1121113"/>
    <lineage>
        <taxon>Bacteria</taxon>
        <taxon>Pseudomonadati</taxon>
        <taxon>Pseudomonadota</taxon>
        <taxon>Alphaproteobacteria</taxon>
        <taxon>Hyphomicrobiales</taxon>
        <taxon>Rhizobiaceae</taxon>
        <taxon>Rhizobium/Agrobacterium group</taxon>
        <taxon>Pararhizobium</taxon>
    </lineage>
</organism>
<keyword evidence="3" id="KW-1185">Reference proteome</keyword>
<evidence type="ECO:0000256" key="1">
    <source>
        <dbReference type="SAM" id="MobiDB-lite"/>
    </source>
</evidence>
<feature type="compositionally biased region" description="Pro residues" evidence="1">
    <location>
        <begin position="1"/>
        <end position="11"/>
    </location>
</feature>
<name>A0ABU0BL42_9HYPH</name>
<dbReference type="EMBL" id="JAUSVF010000001">
    <property type="protein sequence ID" value="MDQ0318976.1"/>
    <property type="molecule type" value="Genomic_DNA"/>
</dbReference>
<accession>A0ABU0BL42</accession>
<sequence length="62" mass="6692">MPRPNAMPPRPTGLSKDQQVQAVRAASVPADIRDESLIERDSPPTTTALADMGRKPQLARLA</sequence>
<comment type="caution">
    <text evidence="2">The sequence shown here is derived from an EMBL/GenBank/DDBJ whole genome shotgun (WGS) entry which is preliminary data.</text>
</comment>
<proteinExistence type="predicted"/>
<feature type="compositionally biased region" description="Basic and acidic residues" evidence="1">
    <location>
        <begin position="31"/>
        <end position="42"/>
    </location>
</feature>
<evidence type="ECO:0000313" key="3">
    <source>
        <dbReference type="Proteomes" id="UP001230207"/>
    </source>
</evidence>
<evidence type="ECO:0000313" key="2">
    <source>
        <dbReference type="EMBL" id="MDQ0318976.1"/>
    </source>
</evidence>
<gene>
    <name evidence="2" type="ORF">QO002_001114</name>
</gene>
<dbReference type="RefSeq" id="WP_307227487.1">
    <property type="nucleotide sequence ID" value="NZ_JAUSVF010000001.1"/>
</dbReference>
<protein>
    <submittedName>
        <fullName evidence="2">Uncharacterized protein</fullName>
    </submittedName>
</protein>
<feature type="region of interest" description="Disordered" evidence="1">
    <location>
        <begin position="1"/>
        <end position="62"/>
    </location>
</feature>
<reference evidence="2 3" key="1">
    <citation type="submission" date="2023-07" db="EMBL/GenBank/DDBJ databases">
        <title>Genomic Encyclopedia of Type Strains, Phase IV (KMG-IV): sequencing the most valuable type-strain genomes for metagenomic binning, comparative biology and taxonomic classification.</title>
        <authorList>
            <person name="Goeker M."/>
        </authorList>
    </citation>
    <scope>NUCLEOTIDE SEQUENCE [LARGE SCALE GENOMIC DNA]</scope>
    <source>
        <strain evidence="2 3">DSM 1112</strain>
    </source>
</reference>